<dbReference type="FunFam" id="1.10.3720.10:FF:000006">
    <property type="entry name" value="Glutamate/aspartate ABC transporter, permease protein GltK"/>
    <property type="match status" value="1"/>
</dbReference>
<dbReference type="Gene3D" id="1.10.3720.10">
    <property type="entry name" value="MetI-like"/>
    <property type="match status" value="1"/>
</dbReference>
<dbReference type="InterPro" id="IPR035906">
    <property type="entry name" value="MetI-like_sf"/>
</dbReference>
<comment type="similarity">
    <text evidence="2">Belongs to the binding-protein-dependent transport system permease family. HisMQ subfamily.</text>
</comment>
<protein>
    <recommendedName>
        <fullName evidence="11">Glutamate/aspartate import permease protein GltK</fullName>
    </recommendedName>
</protein>
<sequence>MKGWHWDGFFEYLTNAYLLEGALITLGLTIFSMIFGLMLGFVIAVMRMSKYKFLSGPAYFYTWIFRGTPLLVQLIIIYTGLPQMGIKLSVLESTLIGLTLNEAAYLSEIVRAGIAAVPRGQVNAARAIGMTEFQVMRYVVAPQAFRIIIPPLGNSVNGVLKTTSIASIISMEELLRRTQVLIQEKFLVLELFVVAALYYLVMTTVWELVQRRIERRFGRAFEAQASEPASLGEQR</sequence>
<keyword evidence="6" id="KW-0029">Amino-acid transport</keyword>
<dbReference type="AlphaFoldDB" id="A0A917C1T3"/>
<dbReference type="PANTHER" id="PTHR30614">
    <property type="entry name" value="MEMBRANE COMPONENT OF AMINO ACID ABC TRANSPORTER"/>
    <property type="match status" value="1"/>
</dbReference>
<dbReference type="GO" id="GO:0022857">
    <property type="term" value="F:transmembrane transporter activity"/>
    <property type="evidence" value="ECO:0007669"/>
    <property type="project" value="InterPro"/>
</dbReference>
<evidence type="ECO:0000313" key="15">
    <source>
        <dbReference type="Proteomes" id="UP000606044"/>
    </source>
</evidence>
<reference evidence="14" key="2">
    <citation type="submission" date="2020-09" db="EMBL/GenBank/DDBJ databases">
        <authorList>
            <person name="Sun Q."/>
            <person name="Sedlacek I."/>
        </authorList>
    </citation>
    <scope>NUCLEOTIDE SEQUENCE</scope>
    <source>
        <strain evidence="14">CCM 7897</strain>
    </source>
</reference>
<keyword evidence="5 12" id="KW-0812">Transmembrane</keyword>
<organism evidence="14 15">
    <name type="scientific">Azorhizobium oxalatiphilum</name>
    <dbReference type="NCBI Taxonomy" id="980631"/>
    <lineage>
        <taxon>Bacteria</taxon>
        <taxon>Pseudomonadati</taxon>
        <taxon>Pseudomonadota</taxon>
        <taxon>Alphaproteobacteria</taxon>
        <taxon>Hyphomicrobiales</taxon>
        <taxon>Xanthobacteraceae</taxon>
        <taxon>Azorhizobium</taxon>
    </lineage>
</organism>
<proteinExistence type="inferred from homology"/>
<dbReference type="GO" id="GO:0043190">
    <property type="term" value="C:ATP-binding cassette (ABC) transporter complex"/>
    <property type="evidence" value="ECO:0007669"/>
    <property type="project" value="InterPro"/>
</dbReference>
<evidence type="ECO:0000256" key="7">
    <source>
        <dbReference type="ARBA" id="ARBA00022989"/>
    </source>
</evidence>
<feature type="transmembrane region" description="Helical" evidence="12">
    <location>
        <begin position="22"/>
        <end position="46"/>
    </location>
</feature>
<evidence type="ECO:0000256" key="3">
    <source>
        <dbReference type="ARBA" id="ARBA00022448"/>
    </source>
</evidence>
<evidence type="ECO:0000313" key="14">
    <source>
        <dbReference type="EMBL" id="GGF63917.1"/>
    </source>
</evidence>
<dbReference type="CDD" id="cd06261">
    <property type="entry name" value="TM_PBP2"/>
    <property type="match status" value="1"/>
</dbReference>
<accession>A0A917C1T3</accession>
<evidence type="ECO:0000259" key="13">
    <source>
        <dbReference type="PROSITE" id="PS50928"/>
    </source>
</evidence>
<evidence type="ECO:0000256" key="10">
    <source>
        <dbReference type="ARBA" id="ARBA00062718"/>
    </source>
</evidence>
<comment type="function">
    <text evidence="9">Part of the ABC transporter complex GltIJKL involved in glutamate and aspartate uptake. Probably responsible for the translocation of the substrate across the membrane.</text>
</comment>
<evidence type="ECO:0000256" key="12">
    <source>
        <dbReference type="RuleBase" id="RU363032"/>
    </source>
</evidence>
<keyword evidence="7 12" id="KW-1133">Transmembrane helix</keyword>
<dbReference type="NCBIfam" id="TIGR01726">
    <property type="entry name" value="HEQRo_perm_3TM"/>
    <property type="match status" value="1"/>
</dbReference>
<feature type="transmembrane region" description="Helical" evidence="12">
    <location>
        <begin position="186"/>
        <end position="209"/>
    </location>
</feature>
<dbReference type="Proteomes" id="UP000606044">
    <property type="component" value="Unassembled WGS sequence"/>
</dbReference>
<comment type="subcellular location">
    <subcellularLocation>
        <location evidence="1">Cell inner membrane</location>
        <topology evidence="1">Multi-pass membrane protein</topology>
    </subcellularLocation>
    <subcellularLocation>
        <location evidence="12">Cell membrane</location>
        <topology evidence="12">Multi-pass membrane protein</topology>
    </subcellularLocation>
</comment>
<dbReference type="RefSeq" id="WP_188578929.1">
    <property type="nucleotide sequence ID" value="NZ_BMCT01000003.1"/>
</dbReference>
<feature type="domain" description="ABC transmembrane type-1" evidence="13">
    <location>
        <begin position="22"/>
        <end position="210"/>
    </location>
</feature>
<dbReference type="InterPro" id="IPR010065">
    <property type="entry name" value="AA_ABC_transptr_permease_3TM"/>
</dbReference>
<keyword evidence="15" id="KW-1185">Reference proteome</keyword>
<dbReference type="Pfam" id="PF00528">
    <property type="entry name" value="BPD_transp_1"/>
    <property type="match status" value="1"/>
</dbReference>
<keyword evidence="4" id="KW-1003">Cell membrane</keyword>
<comment type="subunit">
    <text evidence="10">The complex is composed of two ATP-binding proteins (GltL), two transmembrane proteins (GltJ and GltK) and a solute-binding protein (GltI).</text>
</comment>
<dbReference type="EMBL" id="BMCT01000003">
    <property type="protein sequence ID" value="GGF63917.1"/>
    <property type="molecule type" value="Genomic_DNA"/>
</dbReference>
<evidence type="ECO:0000256" key="11">
    <source>
        <dbReference type="ARBA" id="ARBA00073645"/>
    </source>
</evidence>
<dbReference type="SUPFAM" id="SSF161098">
    <property type="entry name" value="MetI-like"/>
    <property type="match status" value="1"/>
</dbReference>
<evidence type="ECO:0000256" key="9">
    <source>
        <dbReference type="ARBA" id="ARBA00060298"/>
    </source>
</evidence>
<comment type="caution">
    <text evidence="14">The sequence shown here is derived from an EMBL/GenBank/DDBJ whole genome shotgun (WGS) entry which is preliminary data.</text>
</comment>
<keyword evidence="3 12" id="KW-0813">Transport</keyword>
<feature type="transmembrane region" description="Helical" evidence="12">
    <location>
        <begin position="58"/>
        <end position="81"/>
    </location>
</feature>
<dbReference type="InterPro" id="IPR043429">
    <property type="entry name" value="ArtM/GltK/GlnP/TcyL/YhdX-like"/>
</dbReference>
<evidence type="ECO:0000256" key="2">
    <source>
        <dbReference type="ARBA" id="ARBA00010072"/>
    </source>
</evidence>
<dbReference type="GO" id="GO:0006865">
    <property type="term" value="P:amino acid transport"/>
    <property type="evidence" value="ECO:0007669"/>
    <property type="project" value="UniProtKB-KW"/>
</dbReference>
<evidence type="ECO:0000256" key="5">
    <source>
        <dbReference type="ARBA" id="ARBA00022692"/>
    </source>
</evidence>
<dbReference type="PROSITE" id="PS50928">
    <property type="entry name" value="ABC_TM1"/>
    <property type="match status" value="1"/>
</dbReference>
<evidence type="ECO:0000256" key="6">
    <source>
        <dbReference type="ARBA" id="ARBA00022970"/>
    </source>
</evidence>
<gene>
    <name evidence="14" type="ORF">GCM10007301_24630</name>
</gene>
<reference evidence="14" key="1">
    <citation type="journal article" date="2014" name="Int. J. Syst. Evol. Microbiol.">
        <title>Complete genome sequence of Corynebacterium casei LMG S-19264T (=DSM 44701T), isolated from a smear-ripened cheese.</title>
        <authorList>
            <consortium name="US DOE Joint Genome Institute (JGI-PGF)"/>
            <person name="Walter F."/>
            <person name="Albersmeier A."/>
            <person name="Kalinowski J."/>
            <person name="Ruckert C."/>
        </authorList>
    </citation>
    <scope>NUCLEOTIDE SEQUENCE</scope>
    <source>
        <strain evidence="14">CCM 7897</strain>
    </source>
</reference>
<evidence type="ECO:0000256" key="4">
    <source>
        <dbReference type="ARBA" id="ARBA00022475"/>
    </source>
</evidence>
<evidence type="ECO:0000256" key="1">
    <source>
        <dbReference type="ARBA" id="ARBA00004429"/>
    </source>
</evidence>
<dbReference type="PANTHER" id="PTHR30614:SF0">
    <property type="entry name" value="L-CYSTINE TRANSPORT SYSTEM PERMEASE PROTEIN TCYL"/>
    <property type="match status" value="1"/>
</dbReference>
<dbReference type="InterPro" id="IPR000515">
    <property type="entry name" value="MetI-like"/>
</dbReference>
<evidence type="ECO:0000256" key="8">
    <source>
        <dbReference type="ARBA" id="ARBA00023136"/>
    </source>
</evidence>
<keyword evidence="8 12" id="KW-0472">Membrane</keyword>
<name>A0A917C1T3_9HYPH</name>